<comment type="subcellular location">
    <subcellularLocation>
        <location evidence="1">Membrane</location>
        <topology evidence="1">Multi-pass membrane protein</topology>
    </subcellularLocation>
</comment>
<reference evidence="10" key="1">
    <citation type="journal article" date="2020" name="mSystems">
        <title>Genome- and Community-Level Interaction Insights into Carbon Utilization and Element Cycling Functions of Hydrothermarchaeota in Hydrothermal Sediment.</title>
        <authorList>
            <person name="Zhou Z."/>
            <person name="Liu Y."/>
            <person name="Xu W."/>
            <person name="Pan J."/>
            <person name="Luo Z.H."/>
            <person name="Li M."/>
        </authorList>
    </citation>
    <scope>NUCLEOTIDE SEQUENCE [LARGE SCALE GENOMIC DNA]</scope>
    <source>
        <strain evidence="10">SpSt-613</strain>
        <strain evidence="9">SpSt-669</strain>
    </source>
</reference>
<feature type="transmembrane region" description="Helical" evidence="7">
    <location>
        <begin position="64"/>
        <end position="83"/>
    </location>
</feature>
<feature type="domain" description="Peptidase S54 rhomboid" evidence="8">
    <location>
        <begin position="56"/>
        <end position="217"/>
    </location>
</feature>
<comment type="caution">
    <text evidence="10">The sequence shown here is derived from an EMBL/GenBank/DDBJ whole genome shotgun (WGS) entry which is preliminary data.</text>
</comment>
<evidence type="ECO:0000256" key="2">
    <source>
        <dbReference type="ARBA" id="ARBA00009045"/>
    </source>
</evidence>
<dbReference type="Pfam" id="PF01694">
    <property type="entry name" value="Rhomboid"/>
    <property type="match status" value="1"/>
</dbReference>
<dbReference type="PANTHER" id="PTHR43731:SF14">
    <property type="entry name" value="PRESENILIN-ASSOCIATED RHOMBOID-LIKE PROTEIN, MITOCHONDRIAL"/>
    <property type="match status" value="1"/>
</dbReference>
<dbReference type="AlphaFoldDB" id="A0A7C4E2M7"/>
<dbReference type="EMBL" id="DTAD01000081">
    <property type="protein sequence ID" value="HGN90962.1"/>
    <property type="molecule type" value="Genomic_DNA"/>
</dbReference>
<feature type="transmembrane region" description="Helical" evidence="7">
    <location>
        <begin position="163"/>
        <end position="190"/>
    </location>
</feature>
<feature type="transmembrane region" description="Helical" evidence="7">
    <location>
        <begin position="12"/>
        <end position="31"/>
    </location>
</feature>
<keyword evidence="3 7" id="KW-0812">Transmembrane</keyword>
<evidence type="ECO:0000256" key="6">
    <source>
        <dbReference type="ARBA" id="ARBA00023136"/>
    </source>
</evidence>
<feature type="transmembrane region" description="Helical" evidence="7">
    <location>
        <begin position="130"/>
        <end position="156"/>
    </location>
</feature>
<dbReference type="EMBL" id="DTCM01000058">
    <property type="protein sequence ID" value="HGL40876.1"/>
    <property type="molecule type" value="Genomic_DNA"/>
</dbReference>
<evidence type="ECO:0000256" key="7">
    <source>
        <dbReference type="SAM" id="Phobius"/>
    </source>
</evidence>
<dbReference type="SUPFAM" id="SSF144091">
    <property type="entry name" value="Rhomboid-like"/>
    <property type="match status" value="1"/>
</dbReference>
<feature type="transmembrane region" description="Helical" evidence="7">
    <location>
        <begin position="196"/>
        <end position="216"/>
    </location>
</feature>
<evidence type="ECO:0000256" key="4">
    <source>
        <dbReference type="ARBA" id="ARBA00022801"/>
    </source>
</evidence>
<dbReference type="GO" id="GO:0006508">
    <property type="term" value="P:proteolysis"/>
    <property type="evidence" value="ECO:0007669"/>
    <property type="project" value="UniProtKB-KW"/>
</dbReference>
<proteinExistence type="inferred from homology"/>
<accession>A0A7C4E2M7</accession>
<keyword evidence="4" id="KW-0378">Hydrolase</keyword>
<dbReference type="PANTHER" id="PTHR43731">
    <property type="entry name" value="RHOMBOID PROTEASE"/>
    <property type="match status" value="1"/>
</dbReference>
<sequence length="227" mass="25413">MFEEYSPHRPRLVYVIIVANIAVWLFINIVFTNQAALSRFLLSFGAVPFFILNGQNLISLISYMFIHVDFFHIFLNMYALFLFGRDVEERLGSALFLGVYFLSGVVAAVFHMIYYAVFMSLECSPFVRPLPAVCVVPAIGASGAIFGIMGSYLVFFPRRPLAAFLYLIPIIAPAYIVIAFIILIQTFFMLTMPFSTIAYTAHVGGFIAGLLASLPLRNRGPSWTVYG</sequence>
<keyword evidence="10" id="KW-0645">Protease</keyword>
<dbReference type="Gene3D" id="1.20.1540.10">
    <property type="entry name" value="Rhomboid-like"/>
    <property type="match status" value="1"/>
</dbReference>
<evidence type="ECO:0000256" key="1">
    <source>
        <dbReference type="ARBA" id="ARBA00004141"/>
    </source>
</evidence>
<evidence type="ECO:0000259" key="8">
    <source>
        <dbReference type="Pfam" id="PF01694"/>
    </source>
</evidence>
<keyword evidence="5 7" id="KW-1133">Transmembrane helix</keyword>
<evidence type="ECO:0000256" key="3">
    <source>
        <dbReference type="ARBA" id="ARBA00022692"/>
    </source>
</evidence>
<dbReference type="InterPro" id="IPR022764">
    <property type="entry name" value="Peptidase_S54_rhomboid_dom"/>
</dbReference>
<keyword evidence="6 7" id="KW-0472">Membrane</keyword>
<organism evidence="10">
    <name type="scientific">Caldiarchaeum subterraneum</name>
    <dbReference type="NCBI Taxonomy" id="311458"/>
    <lineage>
        <taxon>Archaea</taxon>
        <taxon>Nitrososphaerota</taxon>
        <taxon>Candidatus Caldarchaeales</taxon>
        <taxon>Candidatus Caldarchaeaceae</taxon>
        <taxon>Candidatus Caldarchaeum</taxon>
    </lineage>
</organism>
<name>A0A7C4E2M7_CALS0</name>
<comment type="similarity">
    <text evidence="2">Belongs to the peptidase S54 family.</text>
</comment>
<protein>
    <submittedName>
        <fullName evidence="10">Rhomboid family intramembrane serine protease</fullName>
    </submittedName>
</protein>
<dbReference type="InterPro" id="IPR035952">
    <property type="entry name" value="Rhomboid-like_sf"/>
</dbReference>
<evidence type="ECO:0000313" key="9">
    <source>
        <dbReference type="EMBL" id="HGL40876.1"/>
    </source>
</evidence>
<feature type="transmembrane region" description="Helical" evidence="7">
    <location>
        <begin position="40"/>
        <end position="58"/>
    </location>
</feature>
<feature type="transmembrane region" description="Helical" evidence="7">
    <location>
        <begin position="95"/>
        <end position="118"/>
    </location>
</feature>
<dbReference type="GO" id="GO:0004252">
    <property type="term" value="F:serine-type endopeptidase activity"/>
    <property type="evidence" value="ECO:0007669"/>
    <property type="project" value="InterPro"/>
</dbReference>
<gene>
    <name evidence="10" type="ORF">ENT82_07575</name>
    <name evidence="9" type="ORF">ENU43_04340</name>
</gene>
<dbReference type="InterPro" id="IPR050925">
    <property type="entry name" value="Rhomboid_protease_S54"/>
</dbReference>
<evidence type="ECO:0000256" key="5">
    <source>
        <dbReference type="ARBA" id="ARBA00022989"/>
    </source>
</evidence>
<dbReference type="GO" id="GO:0016020">
    <property type="term" value="C:membrane"/>
    <property type="evidence" value="ECO:0007669"/>
    <property type="project" value="UniProtKB-SubCell"/>
</dbReference>
<evidence type="ECO:0000313" key="10">
    <source>
        <dbReference type="EMBL" id="HGN90962.1"/>
    </source>
</evidence>